<dbReference type="FunFam" id="1.10.1200.10:FF:000005">
    <property type="entry name" value="Nonribosomal peptide synthetase 1"/>
    <property type="match status" value="2"/>
</dbReference>
<dbReference type="PANTHER" id="PTHR45527:SF1">
    <property type="entry name" value="FATTY ACID SYNTHASE"/>
    <property type="match status" value="1"/>
</dbReference>
<dbReference type="NCBIfam" id="NF003417">
    <property type="entry name" value="PRK04813.1"/>
    <property type="match status" value="3"/>
</dbReference>
<evidence type="ECO:0000256" key="3">
    <source>
        <dbReference type="ARBA" id="ARBA00022450"/>
    </source>
</evidence>
<organism evidence="7 8">
    <name type="scientific">Chryseobacterium carnipullorum</name>
    <dbReference type="NCBI Taxonomy" id="1124835"/>
    <lineage>
        <taxon>Bacteria</taxon>
        <taxon>Pseudomonadati</taxon>
        <taxon>Bacteroidota</taxon>
        <taxon>Flavobacteriia</taxon>
        <taxon>Flavobacteriales</taxon>
        <taxon>Weeksellaceae</taxon>
        <taxon>Chryseobacterium group</taxon>
        <taxon>Chryseobacterium</taxon>
    </lineage>
</organism>
<dbReference type="InterPro" id="IPR045851">
    <property type="entry name" value="AMP-bd_C_sf"/>
</dbReference>
<dbReference type="PROSITE" id="PS50075">
    <property type="entry name" value="CARRIER"/>
    <property type="match status" value="3"/>
</dbReference>
<dbReference type="Proteomes" id="UP000255224">
    <property type="component" value="Unassembled WGS sequence"/>
</dbReference>
<dbReference type="Proteomes" id="UP000273270">
    <property type="component" value="Chromosome"/>
</dbReference>
<dbReference type="InterPro" id="IPR020806">
    <property type="entry name" value="PKS_PP-bd"/>
</dbReference>
<dbReference type="PANTHER" id="PTHR45527">
    <property type="entry name" value="NONRIBOSOMAL PEPTIDE SYNTHETASE"/>
    <property type="match status" value="1"/>
</dbReference>
<keyword evidence="3" id="KW-0596">Phosphopantetheine</keyword>
<evidence type="ECO:0000259" key="5">
    <source>
        <dbReference type="PROSITE" id="PS50075"/>
    </source>
</evidence>
<dbReference type="InterPro" id="IPR001242">
    <property type="entry name" value="Condensation_dom"/>
</dbReference>
<evidence type="ECO:0000256" key="1">
    <source>
        <dbReference type="ARBA" id="ARBA00001957"/>
    </source>
</evidence>
<keyword evidence="9" id="KW-1185">Reference proteome</keyword>
<dbReference type="GO" id="GO:0072330">
    <property type="term" value="P:monocarboxylic acid biosynthetic process"/>
    <property type="evidence" value="ECO:0007669"/>
    <property type="project" value="UniProtKB-ARBA"/>
</dbReference>
<dbReference type="FunFam" id="3.30.559.30:FF:000001">
    <property type="entry name" value="Non-ribosomal peptide synthetase"/>
    <property type="match status" value="1"/>
</dbReference>
<dbReference type="FunFam" id="1.10.1200.10:FF:000016">
    <property type="entry name" value="Non-ribosomal peptide synthase"/>
    <property type="match status" value="1"/>
</dbReference>
<dbReference type="FunFam" id="3.30.300.30:FF:000010">
    <property type="entry name" value="Enterobactin synthetase component F"/>
    <property type="match status" value="3"/>
</dbReference>
<dbReference type="GO" id="GO:0044550">
    <property type="term" value="P:secondary metabolite biosynthetic process"/>
    <property type="evidence" value="ECO:0007669"/>
    <property type="project" value="UniProtKB-ARBA"/>
</dbReference>
<reference evidence="6" key="2">
    <citation type="submission" date="2018-11" db="EMBL/GenBank/DDBJ databases">
        <title>Proposal to divide the Flavobacteriaceae and reorganize its genera based on Amino Acid Identity values calculated from whole genome sequences.</title>
        <authorList>
            <person name="Nicholson A.C."/>
            <person name="Gulvik C.A."/>
            <person name="Whitney A.M."/>
            <person name="Humrighouse B.W."/>
            <person name="Bell M."/>
            <person name="Holmes B."/>
            <person name="Steigerwalt A."/>
            <person name="Villarma A."/>
            <person name="Sheth M."/>
            <person name="Batra D."/>
            <person name="Pryor J."/>
            <person name="Bernardet J.-F."/>
            <person name="Hugo C."/>
            <person name="Kampfer P."/>
            <person name="Newman J."/>
            <person name="Mcquiston J.R."/>
        </authorList>
    </citation>
    <scope>NUCLEOTIDE SEQUENCE [LARGE SCALE GENOMIC DNA]</scope>
    <source>
        <strain evidence="6">G0188</strain>
    </source>
</reference>
<dbReference type="InterPro" id="IPR010071">
    <property type="entry name" value="AA_adenyl_dom"/>
</dbReference>
<evidence type="ECO:0000256" key="4">
    <source>
        <dbReference type="ARBA" id="ARBA00022553"/>
    </source>
</evidence>
<evidence type="ECO:0000256" key="2">
    <source>
        <dbReference type="ARBA" id="ARBA00006432"/>
    </source>
</evidence>
<dbReference type="GO" id="GO:0043041">
    <property type="term" value="P:amino acid activation for nonribosomal peptide biosynthetic process"/>
    <property type="evidence" value="ECO:0007669"/>
    <property type="project" value="TreeGrafter"/>
</dbReference>
<dbReference type="FunFam" id="3.40.50.980:FF:000001">
    <property type="entry name" value="Non-ribosomal peptide synthetase"/>
    <property type="match status" value="3"/>
</dbReference>
<dbReference type="InterPro" id="IPR020845">
    <property type="entry name" value="AMP-binding_CS"/>
</dbReference>
<dbReference type="PROSITE" id="PS00455">
    <property type="entry name" value="AMP_BINDING"/>
    <property type="match status" value="3"/>
</dbReference>
<dbReference type="CDD" id="cd12117">
    <property type="entry name" value="A_NRPS_Srf_like"/>
    <property type="match status" value="1"/>
</dbReference>
<dbReference type="Gene3D" id="3.30.559.30">
    <property type="entry name" value="Nonribosomal peptide synthetase, condensation domain"/>
    <property type="match status" value="3"/>
</dbReference>
<sequence length="3281" mass="365806">MNKALNIIKKAHDKGIKLELEEGSLVLNSENENIDDALLVEIKLNKELIIEHFNKFDATETTYRRLDKEEINPFDRKLIKKIPLSFGQERLWFLDRLQGSVEYHIPFALKLSGDLDKKALFLSLKEIVTRHEVLRTIIYSEEGVGYQKVLSPDEWELSFKDITTNASTLTEDLRVFLSAPFDLDSDYMFRSCLYDLGNNEYVLAGVFHHIASDGWSQNILIGEFIQLYRSYVSGKEVGLPSLYLQYVDYALWQRKHLEGTIIDNQLSYWENQLQGVNVLELPTDYRRPALQSFSGASLSFALDKSLSTGINALSQQEGVTVFMTLLAAFKVLLGRYSAQEDICVGTPVANRTQKELEGMIGFFVNTLALRSQIKGDASFREFLQEIKQTTLNAYDHQQVPFEKVVERVIRTRDMSTTPLFQVMFALQNTPDAVQIEMDGLTLRNYESQGQVTAKFDITITIEESEAGFSVNMNYCTDLFKKETIQRMFFHYQEILQSIVASPSTQVSDLSMLTAEERHQLLEVFNDTAVDYPKDKIVVDLFEAQAVKTPDAIAVVYEGESLTYRELDERSNQLAHYLINKGVSSEDLIGICMDRCLEMITGILGILKSGAAYVPIDPDYPQSRKEYMVEDSGIKILLTNSDSAITLQAKDDIDVILLNNDWDTLDKVSRDKIKRVASPSNLAYIIYTSGSTGKPKGVMNSHKGMLNSLLWAQDTFGLTSEDVLLQKTSFSFDVSIWELIWPLINGSKLIFVRPGLQGDVTYLKDLIETEKVTTIHFVPSMLEVFLAEIAIGDCPSLSKVLCSGEALTVEQVRSFRAQFPKVRFDNLYGPTEASVHASGWSVPEDISSLEKIYIGYPVSNTSIYILDSSDYISPIGVVGELCIGGDNVAVGYLNNEELTNEKFVSNPFKDGERMYKTGDLARWLSDGTIEFLGRKDDQVKINGYRIELGEIENVLSRLPGVSQSCVVARHDIKESKRLVAYVVMEENLDKEALQSQLQKILPEYMVPRLWVQVDEMPLTSSGKLDRKALPELDPSALSTKEYVAPRTEMEERLAEIWQDLLGVEKVGIHDNFFELGGQSLLAVRLISKVQEIGYSIPIRDIFSSPTIAQLSTKLISTEEEYKIPENGIVEGCEYITPSMVTLVDLSQNELDTIMDHVPGGAANIQDIYPLAPLQEGIYFHHLMSDRNTGDPYVLPVLLSFSSPDKRSGFIDALRFVINRHDVLRTCVLNEGFTQTVQVVLREVDLKVEELSIDERLDILSQVEQEQTSNLYMDLTQAPAVRVKVASDVANGKYYLVLDHHHMMMDHIGTLKIIEEVGLYLSGQTGLLPTPALYRDFIGHTLNKNKLDESKKYFSELFGQIESPTYPFNLIDTKIDGNTTIISSKVMVSAELRDGIRKLSADLQISPAVLFHAAFGLVLGRCSGTEYVLFGSVLLGRLQGAKGSESSLGLFMNTLPVLLDLKGDIPSYISQTNKHLQKLLDHEQTSLSSVHDWSGIPNDVPMFSALLNYRHSGSGHLDQVPGFDGELISSFTRDNYPFSLDVDDYGHDFGLIFNISSVGIDPSAMVLYIEEALKALLSNMDKPSQTTVEELSILTKEEAHQLLEEFNTTTIDYPKDMTVVDLFESQAGKTPDTTAVVYDGHSLTYRELDEKSNQLAHYLLDQGVSAEDLVGICMNRSLEMITGILGILKSGAAYVPIDPDFPQSRIDYMLDDSGVRILLSDAANSAVFSSRESLAVIELDTDWEDNLGHHSVARLDRIASPDNLVYVIYTSGSTGMPKGVEIAHRSLTDYFYGLLSKTNISSCRSFGSTSSIATDLGNTILYPSLLTGGTLYVLSDDELIDADRISVLDIDCLKMVPSHWKSLQSNDTLLVPNKCLILGGEAFTDGIFSLLASNDVRCEVYNHYGPTETTIGKLIHQVDFTRELSRSIPLGVPFGTTGVYVLDSEDRLCPIGSAGELCIGGLGVARGYLNNDELTHEKFISNPFKAGDRLYKTGDLAKWLPDGNIEFLGRKDNQVKISGYRIELGEIENVLSGLPGVVQSCVLAKSDEHDDKRLIGYVVMAGDLDKETLQSQLHESLPEYMVPRLWLELDALPLTSNGKLDRKALPDIDSSALSTNAYVAPGTELEKSLAEIWQELLGIDKVGVHDNFFELGGQSLLSIRLIARIRKLGYTVNIGDFYNGPTIAQLSTKLTSTEEGYKIPENGIVRDCEYITPSMVPLVDLSQNELDTIMDHVPGGPSNIQDIYPLAPLQEGIYFHHLMSDATKGDPYVLSQLLSFSSLEKRSEFIEALRFVINRHDVLRTCILSEGFAQAVQVVQRTAELKVEELAIDERWDVLPQVEQEQTSGNLYMDLTQAPAIRVKAADDAVNGKYYLVLNHHHMVMDHVGTSKIIGEISLYLSGQSGLLPKASLYRDFIGHTLNKNKLDESNKYFSELFGKIESPTYPFNLVDTKIDGSTTIVSSQVMLSAELRDGIRKLSSDLQISPAVLFHAAFGLVLGRCSGTDYALFGSVLLGRLQGAKGSESSLGLFMNTLPVLLDLKGDIPSYISRTNKHLQSLLDHEQTPLSSVHHWSGIPNDVPMFSALLNYRHSEAGYLDKVSGFDGELLSGYYRTNYPFYLDVDDYSHDFGLSFNILPIGIDPSSLVFYMEEALTVLLTHMNTPSQTTVEELSILRQEETHQLVEVFNDTAVDYPKDRTVVDLFEAQASKTPESIAVVYDGHSLTYRELDAKSNQLAHYLMDKGVSLEDLVGVCMNRSLEMIIGILGILKSGAAYVPIDPDYPQSRKEYMLEDSGVTILLSDNDSTITFKEGIDVIVLNSDWDTLSKVSSGKIERTISPDNLAYVIYTSGSTGSPKGVQVEHKNIVSLSTTCDYISLTDQTVWLSTGSISFDATTIEYWGTLLNGGKLVLTTTDTLLNITLFKTLILENKITTLWMTASWFHQIAEEDVSVFQSLKYLLVGGDTVLYKYTNKVKELYPELTMVNGYGPTENTTFSTSHIIEITGHTLPIGKPIKDSYAYILDKHMNPAPIGVVGELVVGGSGVARGYLNNKELTNEKFVANPFKAGDRLYKTGDLAKWLPDGNIEFTGRKDDQVKIRGYRIELGEIENALSGLPGIVQSCVLASADEQGNKRLIAYVVMEGGLDKEALQSQLQETLPEYMVPRLWVELDEMPLTSNGKLDRKALPDIDSSAFSTKAYVAPRTETEERLAKIWQELLGVEKVGIYDNFFELGGHSLLAVKLIISVQKEFEMEISIQDVFEYNCIEQLGNYIQYLALEVEDGDFDDEIYI</sequence>
<feature type="domain" description="Carrier" evidence="5">
    <location>
        <begin position="3192"/>
        <end position="3267"/>
    </location>
</feature>
<feature type="domain" description="Carrier" evidence="5">
    <location>
        <begin position="2118"/>
        <end position="2192"/>
    </location>
</feature>
<dbReference type="NCBIfam" id="TIGR01733">
    <property type="entry name" value="AA-adenyl-dom"/>
    <property type="match status" value="3"/>
</dbReference>
<dbReference type="RefSeq" id="WP_123879620.1">
    <property type="nucleotide sequence ID" value="NZ_CP033920.1"/>
</dbReference>
<name>A0A376DRV0_CHRCU</name>
<dbReference type="CDD" id="cd19544">
    <property type="entry name" value="E-C_NRPS"/>
    <property type="match status" value="2"/>
</dbReference>
<dbReference type="Gene3D" id="3.30.559.10">
    <property type="entry name" value="Chloramphenicol acetyltransferase-like domain"/>
    <property type="match status" value="3"/>
</dbReference>
<dbReference type="InterPro" id="IPR036736">
    <property type="entry name" value="ACP-like_sf"/>
</dbReference>
<dbReference type="FunFam" id="3.40.50.12780:FF:000012">
    <property type="entry name" value="Non-ribosomal peptide synthetase"/>
    <property type="match status" value="2"/>
</dbReference>
<dbReference type="Gene3D" id="3.30.300.30">
    <property type="match status" value="3"/>
</dbReference>
<dbReference type="SUPFAM" id="SSF52777">
    <property type="entry name" value="CoA-dependent acyltransferases"/>
    <property type="match status" value="6"/>
</dbReference>
<dbReference type="Gene3D" id="2.30.38.10">
    <property type="entry name" value="Luciferase, Domain 3"/>
    <property type="match status" value="3"/>
</dbReference>
<accession>A0A376DRV0</accession>
<dbReference type="SUPFAM" id="SSF56801">
    <property type="entry name" value="Acetyl-CoA synthetase-like"/>
    <property type="match status" value="3"/>
</dbReference>
<dbReference type="FunFam" id="2.30.38.10:FF:000001">
    <property type="entry name" value="Non-ribosomal peptide synthetase PvdI"/>
    <property type="match status" value="3"/>
</dbReference>
<dbReference type="CDD" id="cd19531">
    <property type="entry name" value="LCL_NRPS-like"/>
    <property type="match status" value="1"/>
</dbReference>
<reference evidence="7 8" key="1">
    <citation type="submission" date="2018-06" db="EMBL/GenBank/DDBJ databases">
        <authorList>
            <consortium name="Pathogen Informatics"/>
            <person name="Doyle S."/>
        </authorList>
    </citation>
    <scope>NUCLEOTIDE SEQUENCE [LARGE SCALE GENOMIC DNA]</scope>
    <source>
        <strain evidence="7 8">NCTC13533</strain>
    </source>
</reference>
<dbReference type="KEGG" id="ccau:EG346_15005"/>
<gene>
    <name evidence="7" type="primary">tycC_2</name>
    <name evidence="6" type="ORF">EG346_15005</name>
    <name evidence="7" type="ORF">NCTC13533_01494</name>
</gene>
<dbReference type="Gene3D" id="3.40.50.980">
    <property type="match status" value="6"/>
</dbReference>
<evidence type="ECO:0000313" key="7">
    <source>
        <dbReference type="EMBL" id="STC94273.1"/>
    </source>
</evidence>
<dbReference type="OrthoDB" id="5298966at2"/>
<dbReference type="GO" id="GO:0003824">
    <property type="term" value="F:catalytic activity"/>
    <property type="evidence" value="ECO:0007669"/>
    <property type="project" value="InterPro"/>
</dbReference>
<evidence type="ECO:0000313" key="6">
    <source>
        <dbReference type="EMBL" id="AZA49407.1"/>
    </source>
</evidence>
<dbReference type="GO" id="GO:0031177">
    <property type="term" value="F:phosphopantetheine binding"/>
    <property type="evidence" value="ECO:0007669"/>
    <property type="project" value="InterPro"/>
</dbReference>
<dbReference type="SUPFAM" id="SSF47336">
    <property type="entry name" value="ACP-like"/>
    <property type="match status" value="3"/>
</dbReference>
<dbReference type="InterPro" id="IPR023213">
    <property type="entry name" value="CAT-like_dom_sf"/>
</dbReference>
<dbReference type="GO" id="GO:0005737">
    <property type="term" value="C:cytoplasm"/>
    <property type="evidence" value="ECO:0007669"/>
    <property type="project" value="TreeGrafter"/>
</dbReference>
<comment type="similarity">
    <text evidence="2">Belongs to the ATP-dependent AMP-binding enzyme family.</text>
</comment>
<proteinExistence type="inferred from homology"/>
<reference evidence="9" key="3">
    <citation type="submission" date="2018-11" db="EMBL/GenBank/DDBJ databases">
        <title>Proposal to divide the Flavobacteriaceae and reorganize its genera based on Amino Acid Identity values calculated from whole genome sequences.</title>
        <authorList>
            <person name="Nicholson A.C."/>
            <person name="Gulvik C.A."/>
            <person name="Whitney A.M."/>
            <person name="Humrighouse B.W."/>
            <person name="Bell M."/>
            <person name="Holmes B."/>
            <person name="Steigerwalt A.G."/>
            <person name="Villarma A."/>
            <person name="Sheth M."/>
            <person name="Batra D."/>
            <person name="Pryor J."/>
            <person name="Bernardet J.-F."/>
            <person name="Hugo C."/>
            <person name="Kampfer P."/>
            <person name="Newman J."/>
            <person name="McQuiston J.R."/>
        </authorList>
    </citation>
    <scope>NUCLEOTIDE SEQUENCE [LARGE SCALE GENOMIC DNA]</scope>
    <source>
        <strain evidence="9">G0188</strain>
    </source>
</reference>
<protein>
    <submittedName>
        <fullName evidence="6">Amino acid adenylation domain-containing protein</fullName>
    </submittedName>
    <submittedName>
        <fullName evidence="7">Tyrocidine synthase III</fullName>
    </submittedName>
</protein>
<comment type="cofactor">
    <cofactor evidence="1">
        <name>pantetheine 4'-phosphate</name>
        <dbReference type="ChEBI" id="CHEBI:47942"/>
    </cofactor>
</comment>
<dbReference type="EMBL" id="CP033920">
    <property type="protein sequence ID" value="AZA49407.1"/>
    <property type="molecule type" value="Genomic_DNA"/>
</dbReference>
<dbReference type="Pfam" id="PF00668">
    <property type="entry name" value="Condensation"/>
    <property type="match status" value="3"/>
</dbReference>
<dbReference type="InterPro" id="IPR009081">
    <property type="entry name" value="PP-bd_ACP"/>
</dbReference>
<dbReference type="Pfam" id="PF00501">
    <property type="entry name" value="AMP-binding"/>
    <property type="match status" value="3"/>
</dbReference>
<keyword evidence="4" id="KW-0597">Phosphoprotein</keyword>
<dbReference type="InterPro" id="IPR000873">
    <property type="entry name" value="AMP-dep_synth/lig_dom"/>
</dbReference>
<accession>A0A3G6NA43</accession>
<dbReference type="EMBL" id="UFVQ01000003">
    <property type="protein sequence ID" value="STC94273.1"/>
    <property type="molecule type" value="Genomic_DNA"/>
</dbReference>
<dbReference type="InterPro" id="IPR025110">
    <property type="entry name" value="AMP-bd_C"/>
</dbReference>
<evidence type="ECO:0000313" key="9">
    <source>
        <dbReference type="Proteomes" id="UP000273270"/>
    </source>
</evidence>
<feature type="domain" description="Carrier" evidence="5">
    <location>
        <begin position="1043"/>
        <end position="1117"/>
    </location>
</feature>
<dbReference type="Pfam" id="PF13193">
    <property type="entry name" value="AMP-binding_C"/>
    <property type="match status" value="3"/>
</dbReference>
<dbReference type="CDD" id="cd05930">
    <property type="entry name" value="A_NRPS"/>
    <property type="match status" value="2"/>
</dbReference>
<dbReference type="Gene3D" id="1.10.1200.10">
    <property type="entry name" value="ACP-like"/>
    <property type="match status" value="3"/>
</dbReference>
<dbReference type="SMART" id="SM00823">
    <property type="entry name" value="PKS_PP"/>
    <property type="match status" value="3"/>
</dbReference>
<dbReference type="Pfam" id="PF00550">
    <property type="entry name" value="PP-binding"/>
    <property type="match status" value="3"/>
</dbReference>
<evidence type="ECO:0000313" key="8">
    <source>
        <dbReference type="Proteomes" id="UP000255224"/>
    </source>
</evidence>